<dbReference type="Proteomes" id="UP000177912">
    <property type="component" value="Unassembled WGS sequence"/>
</dbReference>
<evidence type="ECO:0000256" key="1">
    <source>
        <dbReference type="ARBA" id="ARBA00001946"/>
    </source>
</evidence>
<keyword evidence="8" id="KW-0460">Magnesium</keyword>
<protein>
    <recommendedName>
        <fullName evidence="10">Polymerase nucleotidyl transferase domain-containing protein</fullName>
    </recommendedName>
</protein>
<keyword evidence="7" id="KW-0067">ATP-binding</keyword>
<evidence type="ECO:0000256" key="7">
    <source>
        <dbReference type="ARBA" id="ARBA00022840"/>
    </source>
</evidence>
<accession>A0A1F5NTI1</accession>
<dbReference type="PANTHER" id="PTHR33571:SF14">
    <property type="entry name" value="PROTEIN ADENYLYLTRANSFERASE MJ0435-RELATED"/>
    <property type="match status" value="1"/>
</dbReference>
<dbReference type="InterPro" id="IPR052038">
    <property type="entry name" value="Type-VII_TA_antitoxin"/>
</dbReference>
<evidence type="ECO:0000256" key="8">
    <source>
        <dbReference type="ARBA" id="ARBA00022842"/>
    </source>
</evidence>
<dbReference type="InterPro" id="IPR002934">
    <property type="entry name" value="Polymerase_NTP_transf_dom"/>
</dbReference>
<comment type="similarity">
    <text evidence="9">Belongs to the MntA antitoxin family.</text>
</comment>
<keyword evidence="3" id="KW-0808">Transferase</keyword>
<dbReference type="GO" id="GO:0016779">
    <property type="term" value="F:nucleotidyltransferase activity"/>
    <property type="evidence" value="ECO:0007669"/>
    <property type="project" value="UniProtKB-KW"/>
</dbReference>
<proteinExistence type="inferred from homology"/>
<sequence>MNIETVKKKISPILSRNQVEFAGLFGSYARGEAKKSSDLDIVVRFSAPKTLFDLVGLQQELSKKLGKKVDLGIEKSIHPYVRPNVAKDLKIVYGQRRYL</sequence>
<comment type="cofactor">
    <cofactor evidence="1">
        <name>Mg(2+)</name>
        <dbReference type="ChEBI" id="CHEBI:18420"/>
    </cofactor>
</comment>
<dbReference type="STRING" id="1817822.A2826_01885"/>
<organism evidence="11 12">
    <name type="scientific">Candidatus Doudnabacteria bacterium RIFCSPHIGHO2_01_FULL_43_23</name>
    <dbReference type="NCBI Taxonomy" id="1817822"/>
    <lineage>
        <taxon>Bacteria</taxon>
        <taxon>Candidatus Doudnaibacteriota</taxon>
    </lineage>
</organism>
<keyword evidence="5" id="KW-0479">Metal-binding</keyword>
<keyword evidence="2" id="KW-1277">Toxin-antitoxin system</keyword>
<keyword evidence="4" id="KW-0548">Nucleotidyltransferase</keyword>
<dbReference type="GO" id="GO:0005524">
    <property type="term" value="F:ATP binding"/>
    <property type="evidence" value="ECO:0007669"/>
    <property type="project" value="UniProtKB-KW"/>
</dbReference>
<gene>
    <name evidence="11" type="ORF">A2826_01885</name>
</gene>
<evidence type="ECO:0000313" key="11">
    <source>
        <dbReference type="EMBL" id="OGE80842.1"/>
    </source>
</evidence>
<evidence type="ECO:0000256" key="2">
    <source>
        <dbReference type="ARBA" id="ARBA00022649"/>
    </source>
</evidence>
<evidence type="ECO:0000256" key="6">
    <source>
        <dbReference type="ARBA" id="ARBA00022741"/>
    </source>
</evidence>
<evidence type="ECO:0000313" key="12">
    <source>
        <dbReference type="Proteomes" id="UP000177912"/>
    </source>
</evidence>
<feature type="domain" description="Polymerase nucleotidyl transferase" evidence="10">
    <location>
        <begin position="8"/>
        <end position="91"/>
    </location>
</feature>
<dbReference type="Pfam" id="PF01909">
    <property type="entry name" value="NTP_transf_2"/>
    <property type="match status" value="1"/>
</dbReference>
<comment type="caution">
    <text evidence="11">The sequence shown here is derived from an EMBL/GenBank/DDBJ whole genome shotgun (WGS) entry which is preliminary data.</text>
</comment>
<evidence type="ECO:0000259" key="10">
    <source>
        <dbReference type="Pfam" id="PF01909"/>
    </source>
</evidence>
<dbReference type="InterPro" id="IPR043519">
    <property type="entry name" value="NT_sf"/>
</dbReference>
<evidence type="ECO:0000256" key="3">
    <source>
        <dbReference type="ARBA" id="ARBA00022679"/>
    </source>
</evidence>
<dbReference type="EMBL" id="MFEI01000019">
    <property type="protein sequence ID" value="OGE80842.1"/>
    <property type="molecule type" value="Genomic_DNA"/>
</dbReference>
<dbReference type="CDD" id="cd05403">
    <property type="entry name" value="NT_KNTase_like"/>
    <property type="match status" value="1"/>
</dbReference>
<evidence type="ECO:0000256" key="9">
    <source>
        <dbReference type="ARBA" id="ARBA00038276"/>
    </source>
</evidence>
<evidence type="ECO:0000256" key="4">
    <source>
        <dbReference type="ARBA" id="ARBA00022695"/>
    </source>
</evidence>
<dbReference type="SUPFAM" id="SSF81301">
    <property type="entry name" value="Nucleotidyltransferase"/>
    <property type="match status" value="1"/>
</dbReference>
<dbReference type="Gene3D" id="3.30.460.10">
    <property type="entry name" value="Beta Polymerase, domain 2"/>
    <property type="match status" value="1"/>
</dbReference>
<reference evidence="11 12" key="1">
    <citation type="journal article" date="2016" name="Nat. Commun.">
        <title>Thousands of microbial genomes shed light on interconnected biogeochemical processes in an aquifer system.</title>
        <authorList>
            <person name="Anantharaman K."/>
            <person name="Brown C.T."/>
            <person name="Hug L.A."/>
            <person name="Sharon I."/>
            <person name="Castelle C.J."/>
            <person name="Probst A.J."/>
            <person name="Thomas B.C."/>
            <person name="Singh A."/>
            <person name="Wilkins M.J."/>
            <person name="Karaoz U."/>
            <person name="Brodie E.L."/>
            <person name="Williams K.H."/>
            <person name="Hubbard S.S."/>
            <person name="Banfield J.F."/>
        </authorList>
    </citation>
    <scope>NUCLEOTIDE SEQUENCE [LARGE SCALE GENOMIC DNA]</scope>
</reference>
<dbReference type="AlphaFoldDB" id="A0A1F5NTI1"/>
<dbReference type="GO" id="GO:0046872">
    <property type="term" value="F:metal ion binding"/>
    <property type="evidence" value="ECO:0007669"/>
    <property type="project" value="UniProtKB-KW"/>
</dbReference>
<evidence type="ECO:0000256" key="5">
    <source>
        <dbReference type="ARBA" id="ARBA00022723"/>
    </source>
</evidence>
<name>A0A1F5NTI1_9BACT</name>
<dbReference type="PANTHER" id="PTHR33571">
    <property type="entry name" value="SSL8005 PROTEIN"/>
    <property type="match status" value="1"/>
</dbReference>
<keyword evidence="6" id="KW-0547">Nucleotide-binding</keyword>